<proteinExistence type="predicted"/>
<evidence type="ECO:0000313" key="4">
    <source>
        <dbReference type="Proteomes" id="UP000230750"/>
    </source>
</evidence>
<dbReference type="SUPFAM" id="SSF53092">
    <property type="entry name" value="Creatinase/prolidase N-terminal domain"/>
    <property type="match status" value="1"/>
</dbReference>
<comment type="caution">
    <text evidence="3">The sequence shown here is derived from an EMBL/GenBank/DDBJ whole genome shotgun (WGS) entry which is preliminary data.</text>
</comment>
<evidence type="ECO:0000259" key="2">
    <source>
        <dbReference type="Pfam" id="PF01321"/>
    </source>
</evidence>
<dbReference type="AlphaFoldDB" id="A0A2G8KVM4"/>
<keyword evidence="4" id="KW-1185">Reference proteome</keyword>
<gene>
    <name evidence="3" type="ORF">BSL78_11016</name>
</gene>
<reference evidence="3 4" key="1">
    <citation type="journal article" date="2017" name="PLoS Biol.">
        <title>The sea cucumber genome provides insights into morphological evolution and visceral regeneration.</title>
        <authorList>
            <person name="Zhang X."/>
            <person name="Sun L."/>
            <person name="Yuan J."/>
            <person name="Sun Y."/>
            <person name="Gao Y."/>
            <person name="Zhang L."/>
            <person name="Li S."/>
            <person name="Dai H."/>
            <person name="Hamel J.F."/>
            <person name="Liu C."/>
            <person name="Yu Y."/>
            <person name="Liu S."/>
            <person name="Lin W."/>
            <person name="Guo K."/>
            <person name="Jin S."/>
            <person name="Xu P."/>
            <person name="Storey K.B."/>
            <person name="Huan P."/>
            <person name="Zhang T."/>
            <person name="Zhou Y."/>
            <person name="Zhang J."/>
            <person name="Lin C."/>
            <person name="Li X."/>
            <person name="Xing L."/>
            <person name="Huo D."/>
            <person name="Sun M."/>
            <person name="Wang L."/>
            <person name="Mercier A."/>
            <person name="Li F."/>
            <person name="Yang H."/>
            <person name="Xiang J."/>
        </authorList>
    </citation>
    <scope>NUCLEOTIDE SEQUENCE [LARGE SCALE GENOMIC DNA]</scope>
    <source>
        <strain evidence="3">Shaxun</strain>
        <tissue evidence="3">Muscle</tissue>
    </source>
</reference>
<evidence type="ECO:0000313" key="3">
    <source>
        <dbReference type="EMBL" id="PIK52064.1"/>
    </source>
</evidence>
<protein>
    <submittedName>
        <fullName evidence="3">Creatininase</fullName>
    </submittedName>
</protein>
<dbReference type="InterPro" id="IPR000587">
    <property type="entry name" value="Creatinase_N"/>
</dbReference>
<organism evidence="3 4">
    <name type="scientific">Stichopus japonicus</name>
    <name type="common">Sea cucumber</name>
    <dbReference type="NCBI Taxonomy" id="307972"/>
    <lineage>
        <taxon>Eukaryota</taxon>
        <taxon>Metazoa</taxon>
        <taxon>Echinodermata</taxon>
        <taxon>Eleutherozoa</taxon>
        <taxon>Echinozoa</taxon>
        <taxon>Holothuroidea</taxon>
        <taxon>Aspidochirotacea</taxon>
        <taxon>Aspidochirotida</taxon>
        <taxon>Stichopodidae</taxon>
        <taxon>Apostichopus</taxon>
    </lineage>
</organism>
<dbReference type="InterPro" id="IPR036005">
    <property type="entry name" value="Creatinase/aminopeptidase-like"/>
</dbReference>
<dbReference type="Proteomes" id="UP000230750">
    <property type="component" value="Unassembled WGS sequence"/>
</dbReference>
<evidence type="ECO:0000256" key="1">
    <source>
        <dbReference type="SAM" id="MobiDB-lite"/>
    </source>
</evidence>
<name>A0A2G8KVM4_STIJA</name>
<dbReference type="EMBL" id="MRZV01000344">
    <property type="protein sequence ID" value="PIK52064.1"/>
    <property type="molecule type" value="Genomic_DNA"/>
</dbReference>
<feature type="region of interest" description="Disordered" evidence="1">
    <location>
        <begin position="245"/>
        <end position="313"/>
    </location>
</feature>
<feature type="compositionally biased region" description="Acidic residues" evidence="1">
    <location>
        <begin position="249"/>
        <end position="313"/>
    </location>
</feature>
<dbReference type="SUPFAM" id="SSF55920">
    <property type="entry name" value="Creatinase/aminopeptidase"/>
    <property type="match status" value="1"/>
</dbReference>
<dbReference type="PANTHER" id="PTHR46112:SF2">
    <property type="entry name" value="XAA-PRO AMINOPEPTIDASE P-RELATED"/>
    <property type="match status" value="1"/>
</dbReference>
<dbReference type="InterPro" id="IPR050659">
    <property type="entry name" value="Peptidase_M24B"/>
</dbReference>
<dbReference type="Gene3D" id="3.90.230.10">
    <property type="entry name" value="Creatinase/methionine aminopeptidase superfamily"/>
    <property type="match status" value="1"/>
</dbReference>
<dbReference type="InterPro" id="IPR029149">
    <property type="entry name" value="Creatin/AminoP/Spt16_N"/>
</dbReference>
<dbReference type="Pfam" id="PF01321">
    <property type="entry name" value="Creatinase_N"/>
    <property type="match status" value="1"/>
</dbReference>
<dbReference type="PANTHER" id="PTHR46112">
    <property type="entry name" value="AMINOPEPTIDASE"/>
    <property type="match status" value="1"/>
</dbReference>
<feature type="domain" description="Creatinase N-terminal" evidence="2">
    <location>
        <begin position="4"/>
        <end position="136"/>
    </location>
</feature>
<dbReference type="Gene3D" id="3.40.350.10">
    <property type="entry name" value="Creatinase/prolidase N-terminal domain"/>
    <property type="match status" value="1"/>
</dbReference>
<sequence length="323" mass="36013">MDRRISALRRHMEDQSIEGVLFTSMHNINYFSDFLYCQMGRAFGLVVTMDKVKCIAPLVDGGLPWRRVATGDTLLYTDWHKDNFWRGVQAELGATRGRIGVEMDHISADNLEKLKTAVQGAKPVDVGVPCMQMRMVKSKEEIALTKEGARIAQIGGAVFMDACDVGVSEYEVALRSTQAMVGEIAKAFPNVELMNTWSWCQTGATNTDCAHNANTSRKIKSGDIIVLNCFPMIAGCGIGINDDHYHENGDDDDDDDDTDDDGVDDDDEDVNDDFNEDVDYDMHDVDDDNDDMCDVDDDNDDMCNVDDDMYDVDDDVYDIDDGV</sequence>
<dbReference type="OrthoDB" id="4215474at2759"/>
<dbReference type="STRING" id="307972.A0A2G8KVM4"/>
<accession>A0A2G8KVM4</accession>